<proteinExistence type="predicted"/>
<dbReference type="AlphaFoldDB" id="A0A8X7CPE4"/>
<dbReference type="SUPFAM" id="SSF50044">
    <property type="entry name" value="SH3-domain"/>
    <property type="match status" value="1"/>
</dbReference>
<dbReference type="PANTHER" id="PTHR22692">
    <property type="entry name" value="MYOSIN VII, XV"/>
    <property type="match status" value="1"/>
</dbReference>
<name>A0A8X7CPE4_9ARAC</name>
<dbReference type="EMBL" id="BMAV01021463">
    <property type="protein sequence ID" value="GFY75531.1"/>
    <property type="molecule type" value="Genomic_DNA"/>
</dbReference>
<evidence type="ECO:0000313" key="3">
    <source>
        <dbReference type="EMBL" id="GFY75531.1"/>
    </source>
</evidence>
<dbReference type="InterPro" id="IPR036028">
    <property type="entry name" value="SH3-like_dom_sf"/>
</dbReference>
<feature type="domain" description="Unconventional myosin-XV-like" evidence="2">
    <location>
        <begin position="63"/>
        <end position="141"/>
    </location>
</feature>
<dbReference type="Proteomes" id="UP000886998">
    <property type="component" value="Unassembled WGS sequence"/>
</dbReference>
<evidence type="ECO:0000313" key="4">
    <source>
        <dbReference type="Proteomes" id="UP000886998"/>
    </source>
</evidence>
<dbReference type="InterPro" id="IPR051567">
    <property type="entry name" value="Unconventional_Myosin_ATPase"/>
</dbReference>
<dbReference type="PANTHER" id="PTHR22692:SF26">
    <property type="entry name" value="SH3 DOMAIN-CONTAINING PROTEIN"/>
    <property type="match status" value="1"/>
</dbReference>
<evidence type="ECO:0000259" key="2">
    <source>
        <dbReference type="Pfam" id="PF26570"/>
    </source>
</evidence>
<keyword evidence="4" id="KW-1185">Reference proteome</keyword>
<dbReference type="Gene3D" id="2.30.29.30">
    <property type="entry name" value="Pleckstrin-homology domain (PH domain)/Phosphotyrosine-binding domain (PTB)"/>
    <property type="match status" value="1"/>
</dbReference>
<feature type="region of interest" description="Disordered" evidence="1">
    <location>
        <begin position="1"/>
        <end position="26"/>
    </location>
</feature>
<organism evidence="3 4">
    <name type="scientific">Trichonephila inaurata madagascariensis</name>
    <dbReference type="NCBI Taxonomy" id="2747483"/>
    <lineage>
        <taxon>Eukaryota</taxon>
        <taxon>Metazoa</taxon>
        <taxon>Ecdysozoa</taxon>
        <taxon>Arthropoda</taxon>
        <taxon>Chelicerata</taxon>
        <taxon>Arachnida</taxon>
        <taxon>Araneae</taxon>
        <taxon>Araneomorphae</taxon>
        <taxon>Entelegynae</taxon>
        <taxon>Araneoidea</taxon>
        <taxon>Nephilidae</taxon>
        <taxon>Trichonephila</taxon>
        <taxon>Trichonephila inaurata</taxon>
    </lineage>
</organism>
<dbReference type="Pfam" id="PF26570">
    <property type="entry name" value="MYO15"/>
    <property type="match status" value="1"/>
</dbReference>
<sequence>MAPHDKRNPAVSVTNQANQSNLITPPPIVNNTSNGTLDLNFITQTLQQTILALSMLTQQISNVFSPSEKLDNPVALHLVFCQVVKDVTSSACIRMNREEKRKLQQLIDGYGVTSSTLHSNNIKLTMKRNVVDVAKEFPNYFCRLFPISGGRNLPNVQLLGVSHSGVRLVRRERDAICDYLRVLDTISFEDIAEVSVPRSSTIQILLRNGGWMTLYSHKAEKIRNMVERYCVEAAQGGHEYVRAVADYVTRESTLLSFRENDIIRVVKNRNLHLDKGKSAPPPL</sequence>
<comment type="caution">
    <text evidence="3">The sequence shown here is derived from an EMBL/GenBank/DDBJ whole genome shotgun (WGS) entry which is preliminary data.</text>
</comment>
<accession>A0A8X7CPE4</accession>
<dbReference type="InterPro" id="IPR059004">
    <property type="entry name" value="MYO15"/>
</dbReference>
<protein>
    <submittedName>
        <fullName evidence="3">Unconventional myosin-XVB</fullName>
    </submittedName>
</protein>
<dbReference type="InterPro" id="IPR011993">
    <property type="entry name" value="PH-like_dom_sf"/>
</dbReference>
<feature type="compositionally biased region" description="Polar residues" evidence="1">
    <location>
        <begin position="11"/>
        <end position="26"/>
    </location>
</feature>
<dbReference type="OrthoDB" id="8182952at2759"/>
<evidence type="ECO:0000256" key="1">
    <source>
        <dbReference type="SAM" id="MobiDB-lite"/>
    </source>
</evidence>
<reference evidence="3" key="1">
    <citation type="submission" date="2020-08" db="EMBL/GenBank/DDBJ databases">
        <title>Multicomponent nature underlies the extraordinary mechanical properties of spider dragline silk.</title>
        <authorList>
            <person name="Kono N."/>
            <person name="Nakamura H."/>
            <person name="Mori M."/>
            <person name="Yoshida Y."/>
            <person name="Ohtoshi R."/>
            <person name="Malay A.D."/>
            <person name="Moran D.A.P."/>
            <person name="Tomita M."/>
            <person name="Numata K."/>
            <person name="Arakawa K."/>
        </authorList>
    </citation>
    <scope>NUCLEOTIDE SEQUENCE</scope>
</reference>
<gene>
    <name evidence="3" type="primary">MYO15B</name>
    <name evidence="3" type="ORF">TNIN_105501</name>
</gene>